<dbReference type="eggNOG" id="ENOG502RBWF">
    <property type="taxonomic scope" value="Eukaryota"/>
</dbReference>
<dbReference type="Pfam" id="PF05199">
    <property type="entry name" value="GMC_oxred_C"/>
    <property type="match status" value="1"/>
</dbReference>
<proteinExistence type="inferred from homology"/>
<dbReference type="OrthoDB" id="167809at2759"/>
<evidence type="ECO:0000313" key="8">
    <source>
        <dbReference type="Proteomes" id="UP000020467"/>
    </source>
</evidence>
<dbReference type="InterPro" id="IPR051473">
    <property type="entry name" value="P2Ox-like"/>
</dbReference>
<dbReference type="InterPro" id="IPR007867">
    <property type="entry name" value="GMC_OxRtase_C"/>
</dbReference>
<dbReference type="SUPFAM" id="SSF51905">
    <property type="entry name" value="FAD/NAD(P)-binding domain"/>
    <property type="match status" value="1"/>
</dbReference>
<name>A0A010RIA6_9PEZI</name>
<comment type="similarity">
    <text evidence="2">Belongs to the GMC oxidoreductase family.</text>
</comment>
<evidence type="ECO:0000256" key="4">
    <source>
        <dbReference type="ARBA" id="ARBA00022827"/>
    </source>
</evidence>
<dbReference type="InterPro" id="IPR036188">
    <property type="entry name" value="FAD/NAD-bd_sf"/>
</dbReference>
<dbReference type="PANTHER" id="PTHR42784">
    <property type="entry name" value="PYRANOSE 2-OXIDASE"/>
    <property type="match status" value="1"/>
</dbReference>
<evidence type="ECO:0000256" key="1">
    <source>
        <dbReference type="ARBA" id="ARBA00001974"/>
    </source>
</evidence>
<protein>
    <recommendedName>
        <fullName evidence="6">Glucose-methanol-choline oxidoreductase C-terminal domain-containing protein</fullName>
    </recommendedName>
</protein>
<dbReference type="EMBL" id="JARH01000480">
    <property type="protein sequence ID" value="EXF80126.1"/>
    <property type="molecule type" value="Genomic_DNA"/>
</dbReference>
<dbReference type="PANTHER" id="PTHR42784:SF1">
    <property type="entry name" value="PYRANOSE 2-OXIDASE"/>
    <property type="match status" value="1"/>
</dbReference>
<keyword evidence="3" id="KW-0285">Flavoprotein</keyword>
<dbReference type="Proteomes" id="UP000020467">
    <property type="component" value="Unassembled WGS sequence"/>
</dbReference>
<keyword evidence="8" id="KW-1185">Reference proteome</keyword>
<evidence type="ECO:0000313" key="7">
    <source>
        <dbReference type="EMBL" id="EXF80126.1"/>
    </source>
</evidence>
<organism evidence="7 8">
    <name type="scientific">Colletotrichum fioriniae PJ7</name>
    <dbReference type="NCBI Taxonomy" id="1445577"/>
    <lineage>
        <taxon>Eukaryota</taxon>
        <taxon>Fungi</taxon>
        <taxon>Dikarya</taxon>
        <taxon>Ascomycota</taxon>
        <taxon>Pezizomycotina</taxon>
        <taxon>Sordariomycetes</taxon>
        <taxon>Hypocreomycetidae</taxon>
        <taxon>Glomerellales</taxon>
        <taxon>Glomerellaceae</taxon>
        <taxon>Colletotrichum</taxon>
        <taxon>Colletotrichum acutatum species complex</taxon>
    </lineage>
</organism>
<dbReference type="GO" id="GO:0016614">
    <property type="term" value="F:oxidoreductase activity, acting on CH-OH group of donors"/>
    <property type="evidence" value="ECO:0007669"/>
    <property type="project" value="InterPro"/>
</dbReference>
<gene>
    <name evidence="7" type="ORF">CFIO01_13567</name>
</gene>
<dbReference type="Gene3D" id="3.50.50.60">
    <property type="entry name" value="FAD/NAD(P)-binding domain"/>
    <property type="match status" value="2"/>
</dbReference>
<comment type="caution">
    <text evidence="7">The sequence shown here is derived from an EMBL/GenBank/DDBJ whole genome shotgun (WGS) entry which is preliminary data.</text>
</comment>
<comment type="cofactor">
    <cofactor evidence="1">
        <name>FAD</name>
        <dbReference type="ChEBI" id="CHEBI:57692"/>
    </cofactor>
</comment>
<dbReference type="KEGG" id="cfj:CFIO01_13567"/>
<keyword evidence="5" id="KW-0560">Oxidoreductase</keyword>
<evidence type="ECO:0000256" key="2">
    <source>
        <dbReference type="ARBA" id="ARBA00010790"/>
    </source>
</evidence>
<dbReference type="HOGENOM" id="CLU_494175_0_0_1"/>
<accession>A0A010RIA6</accession>
<feature type="domain" description="Glucose-methanol-choline oxidoreductase C-terminal" evidence="6">
    <location>
        <begin position="441"/>
        <end position="573"/>
    </location>
</feature>
<keyword evidence="4" id="KW-0274">FAD</keyword>
<evidence type="ECO:0000256" key="3">
    <source>
        <dbReference type="ARBA" id="ARBA00022630"/>
    </source>
</evidence>
<reference evidence="7 8" key="1">
    <citation type="submission" date="2014-02" db="EMBL/GenBank/DDBJ databases">
        <title>The genome sequence of Colletotrichum fioriniae PJ7.</title>
        <authorList>
            <person name="Baroncelli R."/>
            <person name="Thon M.R."/>
        </authorList>
    </citation>
    <scope>NUCLEOTIDE SEQUENCE [LARGE SCALE GENOMIC DNA]</scope>
    <source>
        <strain evidence="7 8">PJ7</strain>
    </source>
</reference>
<evidence type="ECO:0000259" key="6">
    <source>
        <dbReference type="Pfam" id="PF05199"/>
    </source>
</evidence>
<evidence type="ECO:0000256" key="5">
    <source>
        <dbReference type="ARBA" id="ARBA00023002"/>
    </source>
</evidence>
<dbReference type="AlphaFoldDB" id="A0A010RIA6"/>
<sequence>MNTESLPDYLTIPGKTIPSFHCRVGSKHNDRQRLPANTYGYPVPGVQEPTPTSVMARDYFLSDQTWESILAYGDFDYIVIGSGFTALAFIQKALELDPYVKILCLERGDKYSPLMYCFWLPSHFQNLPIPFKMVLGGPSETFPWTLSRKTFETKEIGFCHGSCPFFGGRSTFWSAWSPRPSLDLMRDFPEAMKKTAEHERFWEETKKLLNVTRASQIDDGVFGSLQTAIDRILKDSIGNIPTADYVDFSVPGPLLGILEQQRQLAKANKGAPLEIKVDCAVKNMENADDDDFVRVNETSKGTLSWTGNKTRIILCAGTVPNATILLNSFESCHDTVGKRLTGHYDTHISARCPVKNVKGWKKEETLKIAAAYLAGKDPKTGLQYHVSVTAIHSPNPKDDAEDAARECPDYAAAATLDQLTGSEDYVVFVCSALGEFSEKNTENHVTLNEGTDPTCNVTLQYTLSDDDRSSWDVMDTATYNTIIQMAGGDEHESSIEWWDETTHGWIKKRPAVDTIRIPGIVHESSTCFMGPKKIGGSVDELYRPYGIENVHVTGAALFPTAGSWNPTMTMCGYAQHLAYKLHEMKPQENEQRD</sequence>